<dbReference type="EMBL" id="MU859146">
    <property type="protein sequence ID" value="KAK3951506.1"/>
    <property type="molecule type" value="Genomic_DNA"/>
</dbReference>
<accession>A0AAN6NV09</accession>
<reference evidence="2" key="1">
    <citation type="journal article" date="2023" name="Mol. Phylogenet. Evol.">
        <title>Genome-scale phylogeny and comparative genomics of the fungal order Sordariales.</title>
        <authorList>
            <person name="Hensen N."/>
            <person name="Bonometti L."/>
            <person name="Westerberg I."/>
            <person name="Brannstrom I.O."/>
            <person name="Guillou S."/>
            <person name="Cros-Aarteil S."/>
            <person name="Calhoun S."/>
            <person name="Haridas S."/>
            <person name="Kuo A."/>
            <person name="Mondo S."/>
            <person name="Pangilinan J."/>
            <person name="Riley R."/>
            <person name="LaButti K."/>
            <person name="Andreopoulos B."/>
            <person name="Lipzen A."/>
            <person name="Chen C."/>
            <person name="Yan M."/>
            <person name="Daum C."/>
            <person name="Ng V."/>
            <person name="Clum A."/>
            <person name="Steindorff A."/>
            <person name="Ohm R.A."/>
            <person name="Martin F."/>
            <person name="Silar P."/>
            <person name="Natvig D.O."/>
            <person name="Lalanne C."/>
            <person name="Gautier V."/>
            <person name="Ament-Velasquez S.L."/>
            <person name="Kruys A."/>
            <person name="Hutchinson M.I."/>
            <person name="Powell A.J."/>
            <person name="Barry K."/>
            <person name="Miller A.N."/>
            <person name="Grigoriev I.V."/>
            <person name="Debuchy R."/>
            <person name="Gladieux P."/>
            <person name="Hiltunen Thoren M."/>
            <person name="Johannesson H."/>
        </authorList>
    </citation>
    <scope>NUCLEOTIDE SEQUENCE</scope>
    <source>
        <strain evidence="2">CBS 626.80</strain>
    </source>
</reference>
<sequence length="241" mass="24956">MPPKAAAAEGPAALRGQSLTPAESRLLYAVLENLNSPIDANWEKAAAAAGLKDPKSCKEMWRRFRVKYAVGADSADARDGATPVKKRARGRPPKNAAALSTPGTSAMAKLSVDDGITPKTPSKSLSALGIKRSAAETDADEEETPAKKRAAARQPRLTARQKAAAAAAAQAGAGDSNRDSVDVAMERVSSAIADMHAAAEAGDGYATASEGGGADLGEIWVSRMLCFPVLHQVLGPLQAWN</sequence>
<evidence type="ECO:0008006" key="4">
    <source>
        <dbReference type="Google" id="ProtNLM"/>
    </source>
</evidence>
<dbReference type="AlphaFoldDB" id="A0AAN6NV09"/>
<evidence type="ECO:0000256" key="1">
    <source>
        <dbReference type="SAM" id="MobiDB-lite"/>
    </source>
</evidence>
<dbReference type="Proteomes" id="UP001303222">
    <property type="component" value="Unassembled WGS sequence"/>
</dbReference>
<name>A0AAN6NV09_9PEZI</name>
<gene>
    <name evidence="2" type="ORF">QBC32DRAFT_262335</name>
</gene>
<evidence type="ECO:0000313" key="3">
    <source>
        <dbReference type="Proteomes" id="UP001303222"/>
    </source>
</evidence>
<reference evidence="2" key="2">
    <citation type="submission" date="2023-06" db="EMBL/GenBank/DDBJ databases">
        <authorList>
            <consortium name="Lawrence Berkeley National Laboratory"/>
            <person name="Mondo S.J."/>
            <person name="Hensen N."/>
            <person name="Bonometti L."/>
            <person name="Westerberg I."/>
            <person name="Brannstrom I.O."/>
            <person name="Guillou S."/>
            <person name="Cros-Aarteil S."/>
            <person name="Calhoun S."/>
            <person name="Haridas S."/>
            <person name="Kuo A."/>
            <person name="Pangilinan J."/>
            <person name="Riley R."/>
            <person name="Labutti K."/>
            <person name="Andreopoulos B."/>
            <person name="Lipzen A."/>
            <person name="Chen C."/>
            <person name="Yanf M."/>
            <person name="Daum C."/>
            <person name="Ng V."/>
            <person name="Clum A."/>
            <person name="Steindorff A."/>
            <person name="Ohm R."/>
            <person name="Martin F."/>
            <person name="Silar P."/>
            <person name="Natvig D."/>
            <person name="Lalanne C."/>
            <person name="Gautier V."/>
            <person name="Ament-Velasquez S.L."/>
            <person name="Kruys A."/>
            <person name="Hutchinson M.I."/>
            <person name="Powell A.J."/>
            <person name="Barry K."/>
            <person name="Miller A.N."/>
            <person name="Grigoriev I.V."/>
            <person name="Debuchy R."/>
            <person name="Gladieux P."/>
            <person name="Thoren M.H."/>
            <person name="Johannesson H."/>
        </authorList>
    </citation>
    <scope>NUCLEOTIDE SEQUENCE</scope>
    <source>
        <strain evidence="2">CBS 626.80</strain>
    </source>
</reference>
<evidence type="ECO:0000313" key="2">
    <source>
        <dbReference type="EMBL" id="KAK3951506.1"/>
    </source>
</evidence>
<comment type="caution">
    <text evidence="2">The sequence shown here is derived from an EMBL/GenBank/DDBJ whole genome shotgun (WGS) entry which is preliminary data.</text>
</comment>
<feature type="compositionally biased region" description="Low complexity" evidence="1">
    <location>
        <begin position="160"/>
        <end position="174"/>
    </location>
</feature>
<keyword evidence="3" id="KW-1185">Reference proteome</keyword>
<proteinExistence type="predicted"/>
<feature type="region of interest" description="Disordered" evidence="1">
    <location>
        <begin position="75"/>
        <end position="181"/>
    </location>
</feature>
<protein>
    <recommendedName>
        <fullName evidence="4">Myb-like domain-containing protein</fullName>
    </recommendedName>
</protein>
<organism evidence="2 3">
    <name type="scientific">Pseudoneurospora amorphoporcata</name>
    <dbReference type="NCBI Taxonomy" id="241081"/>
    <lineage>
        <taxon>Eukaryota</taxon>
        <taxon>Fungi</taxon>
        <taxon>Dikarya</taxon>
        <taxon>Ascomycota</taxon>
        <taxon>Pezizomycotina</taxon>
        <taxon>Sordariomycetes</taxon>
        <taxon>Sordariomycetidae</taxon>
        <taxon>Sordariales</taxon>
        <taxon>Sordariaceae</taxon>
        <taxon>Pseudoneurospora</taxon>
    </lineage>
</organism>